<dbReference type="PROSITE" id="PS51352">
    <property type="entry name" value="THIOREDOXIN_2"/>
    <property type="match status" value="1"/>
</dbReference>
<keyword evidence="3" id="KW-0812">Transmembrane</keyword>
<evidence type="ECO:0000313" key="5">
    <source>
        <dbReference type="EMBL" id="QHS97215.1"/>
    </source>
</evidence>
<dbReference type="InterPro" id="IPR013766">
    <property type="entry name" value="Thioredoxin_domain"/>
</dbReference>
<dbReference type="InterPro" id="IPR036249">
    <property type="entry name" value="Thioredoxin-like_sf"/>
</dbReference>
<dbReference type="GO" id="GO:0006457">
    <property type="term" value="P:protein folding"/>
    <property type="evidence" value="ECO:0007669"/>
    <property type="project" value="TreeGrafter"/>
</dbReference>
<dbReference type="PANTHER" id="PTHR45672:SF3">
    <property type="entry name" value="THIOREDOXIN DOMAIN-CONTAINING PROTEIN 5"/>
    <property type="match status" value="1"/>
</dbReference>
<keyword evidence="3" id="KW-0472">Membrane</keyword>
<dbReference type="SUPFAM" id="SSF52833">
    <property type="entry name" value="Thioredoxin-like"/>
    <property type="match status" value="1"/>
</dbReference>
<dbReference type="CDD" id="cd02961">
    <property type="entry name" value="PDI_a_family"/>
    <property type="match status" value="1"/>
</dbReference>
<comment type="similarity">
    <text evidence="1">Belongs to the protein disulfide isomerase family.</text>
</comment>
<accession>A0A6C0BXQ2</accession>
<dbReference type="Gene3D" id="3.40.30.10">
    <property type="entry name" value="Glutaredoxin"/>
    <property type="match status" value="1"/>
</dbReference>
<feature type="transmembrane region" description="Helical" evidence="3">
    <location>
        <begin position="21"/>
        <end position="39"/>
    </location>
</feature>
<reference evidence="5" key="1">
    <citation type="journal article" date="2020" name="Nature">
        <title>Giant virus diversity and host interactions through global metagenomics.</title>
        <authorList>
            <person name="Schulz F."/>
            <person name="Roux S."/>
            <person name="Paez-Espino D."/>
            <person name="Jungbluth S."/>
            <person name="Walsh D.A."/>
            <person name="Denef V.J."/>
            <person name="McMahon K.D."/>
            <person name="Konstantinidis K.T."/>
            <person name="Eloe-Fadrosh E.A."/>
            <person name="Kyrpides N.C."/>
            <person name="Woyke T."/>
        </authorList>
    </citation>
    <scope>NUCLEOTIDE SEQUENCE</scope>
    <source>
        <strain evidence="5">GVMAG-M-3300020169-51</strain>
    </source>
</reference>
<dbReference type="AlphaFoldDB" id="A0A6C0BXQ2"/>
<dbReference type="PANTHER" id="PTHR45672">
    <property type="entry name" value="PROTEIN DISULFIDE-ISOMERASE C17H9.14C-RELATED"/>
    <property type="match status" value="1"/>
</dbReference>
<evidence type="ECO:0000256" key="2">
    <source>
        <dbReference type="ARBA" id="ARBA00022729"/>
    </source>
</evidence>
<dbReference type="EMBL" id="MN739291">
    <property type="protein sequence ID" value="QHS97215.1"/>
    <property type="molecule type" value="Genomic_DNA"/>
</dbReference>
<keyword evidence="2" id="KW-0732">Signal</keyword>
<protein>
    <recommendedName>
        <fullName evidence="4">Thioredoxin domain-containing protein</fullName>
    </recommendedName>
</protein>
<evidence type="ECO:0000259" key="4">
    <source>
        <dbReference type="PROSITE" id="PS51352"/>
    </source>
</evidence>
<dbReference type="GO" id="GO:0005783">
    <property type="term" value="C:endoplasmic reticulum"/>
    <property type="evidence" value="ECO:0007669"/>
    <property type="project" value="TreeGrafter"/>
</dbReference>
<evidence type="ECO:0000256" key="3">
    <source>
        <dbReference type="SAM" id="Phobius"/>
    </source>
</evidence>
<sequence>MIARLKKMCNSVCRTVCRKLGLPKVICCAVLVVVALYLAKKYLLPLVEGMSPNSGKKKFVFCYMNGCPHCDKAMPAWDEFAKSCSEMECKKIESKEDAEFMKKHEVQGYPTYLLLDGTGEKVAEYSGDRSVKDLKKFATENA</sequence>
<proteinExistence type="inferred from homology"/>
<dbReference type="GO" id="GO:0003756">
    <property type="term" value="F:protein disulfide isomerase activity"/>
    <property type="evidence" value="ECO:0007669"/>
    <property type="project" value="TreeGrafter"/>
</dbReference>
<feature type="domain" description="Thioredoxin" evidence="4">
    <location>
        <begin position="33"/>
        <end position="142"/>
    </location>
</feature>
<name>A0A6C0BXQ2_9ZZZZ</name>
<keyword evidence="3" id="KW-1133">Transmembrane helix</keyword>
<dbReference type="InterPro" id="IPR051063">
    <property type="entry name" value="PDI"/>
</dbReference>
<dbReference type="Pfam" id="PF00085">
    <property type="entry name" value="Thioredoxin"/>
    <property type="match status" value="1"/>
</dbReference>
<organism evidence="5">
    <name type="scientific">viral metagenome</name>
    <dbReference type="NCBI Taxonomy" id="1070528"/>
    <lineage>
        <taxon>unclassified sequences</taxon>
        <taxon>metagenomes</taxon>
        <taxon>organismal metagenomes</taxon>
    </lineage>
</organism>
<evidence type="ECO:0000256" key="1">
    <source>
        <dbReference type="ARBA" id="ARBA00006347"/>
    </source>
</evidence>